<dbReference type="Proteomes" id="UP000030787">
    <property type="component" value="Chromosome"/>
</dbReference>
<dbReference type="HOGENOM" id="CLU_409185_0_0_2"/>
<dbReference type="AlphaFoldDB" id="A0A0A7LB08"/>
<dbReference type="RefSeq" id="WP_048111591.1">
    <property type="nucleotide sequence ID" value="NZ_CP010070.1"/>
</dbReference>
<reference evidence="1 2" key="1">
    <citation type="journal article" date="2014" name="Appl. Environ. Microbiol.">
        <title>Comparative Genome Analysis of 'Candidatus Methanoplasma termitum' Indicates a New Mode of Energy Metabolism in the Seventh Order of Methanogens.</title>
        <authorList>
            <person name="Lang K."/>
            <person name="Schuldes J."/>
            <person name="Klingl A."/>
            <person name="Poehlein A."/>
            <person name="Daniel R."/>
            <person name="Brune A."/>
        </authorList>
    </citation>
    <scope>NUCLEOTIDE SEQUENCE [LARGE SCALE GENOMIC DNA]</scope>
    <source>
        <strain evidence="2">Mpt1</strain>
    </source>
</reference>
<dbReference type="GeneID" id="24818033"/>
<organism evidence="1 2">
    <name type="scientific">Candidatus Methanoplasma termitum</name>
    <dbReference type="NCBI Taxonomy" id="1577791"/>
    <lineage>
        <taxon>Archaea</taxon>
        <taxon>Methanobacteriati</taxon>
        <taxon>Thermoplasmatota</taxon>
        <taxon>Thermoplasmata</taxon>
        <taxon>Methanomassiliicoccales</taxon>
        <taxon>Methanomassiliicoccaceae</taxon>
        <taxon>Candidatus Methanoplasma</taxon>
    </lineage>
</organism>
<dbReference type="KEGG" id="mear:Mpt1_c03640"/>
<accession>A0A0A7LB08</accession>
<evidence type="ECO:0000313" key="1">
    <source>
        <dbReference type="EMBL" id="AIZ56259.1"/>
    </source>
</evidence>
<dbReference type="EMBL" id="CP010070">
    <property type="protein sequence ID" value="AIZ56259.1"/>
    <property type="molecule type" value="Genomic_DNA"/>
</dbReference>
<proteinExistence type="predicted"/>
<name>A0A0A7LB08_9ARCH</name>
<evidence type="ECO:0000313" key="2">
    <source>
        <dbReference type="Proteomes" id="UP000030787"/>
    </source>
</evidence>
<keyword evidence="2" id="KW-1185">Reference proteome</keyword>
<protein>
    <submittedName>
        <fullName evidence="1">Uncharacterized protein</fullName>
    </submittedName>
</protein>
<sequence length="671" mass="75353">MYDDEELPGSSQYIQDDEASSDPLYIHDDEEYQRLKISLSEGRPLSELDIVRLSVTLKARFMENINVEGDTVAARSLLDMLFMCFRVLPGSDVVQGKFSTAVFVYILEAGELGEIDTALEYISRFQRALAAGPYNQSLSRTCMNVMVRTIENILQSDDSSISEARALYKKLEAATEPHMEDPVMPGLIAKAKRLFMVDVQKYPAQLKELRSLLSIYSDNALVACEYARACEVCFTEYLGDPAYKKVRDELLSELERIRDTYREPYRAFMESEEDYSFIGCHLNLPDLCFTNSIAEAAAYHTKKGSLEDLQDLQRRLQAAQPPLYAEYLYRSVERQVLSNLAFLYGNKKDWTKAEDSVDRLKKLVWSPSEPEEAGDPENASAAWLGNQRKNIDQMGPNSLSDALFNLITDYVNDDPAAHREKVQAALVELEDLALATDRVYQHKSYAAALNNISLQTEKSGVPHMPVWDRLYSYAMEHDVGNEMAELIAEEERTLANQPKDLKTGKFYHDRLSDLAGNPSYRRNGNVQVHLAVGKYNLSHIASSAGDMKLAEEMFAGLITMAEESAYNKGTQREIVLRLAKGGYNLSLDYGNNGELALSLAVYSKMVPILLPFQDDTEIANCLVNTAFNLYVDLKKAGQEQKIRELYDEVKGANVNGDAAVRLSKLKKAAGA</sequence>
<gene>
    <name evidence="1" type="ORF">Mpt1_c03640</name>
</gene>